<dbReference type="AlphaFoldDB" id="A0A0E9VES3"/>
<reference evidence="1" key="1">
    <citation type="submission" date="2014-11" db="EMBL/GenBank/DDBJ databases">
        <authorList>
            <person name="Amaro Gonzalez C."/>
        </authorList>
    </citation>
    <scope>NUCLEOTIDE SEQUENCE</scope>
</reference>
<reference evidence="1" key="2">
    <citation type="journal article" date="2015" name="Fish Shellfish Immunol.">
        <title>Early steps in the European eel (Anguilla anguilla)-Vibrio vulnificus interaction in the gills: Role of the RtxA13 toxin.</title>
        <authorList>
            <person name="Callol A."/>
            <person name="Pajuelo D."/>
            <person name="Ebbesson L."/>
            <person name="Teles M."/>
            <person name="MacKenzie S."/>
            <person name="Amaro C."/>
        </authorList>
    </citation>
    <scope>NUCLEOTIDE SEQUENCE</scope>
</reference>
<protein>
    <submittedName>
        <fullName evidence="1">Uncharacterized protein</fullName>
    </submittedName>
</protein>
<sequence>MFILVGVYLRYTVGLSCHALDWPICIAILHNHLIASTPT</sequence>
<name>A0A0E9VES3_ANGAN</name>
<organism evidence="1">
    <name type="scientific">Anguilla anguilla</name>
    <name type="common">European freshwater eel</name>
    <name type="synonym">Muraena anguilla</name>
    <dbReference type="NCBI Taxonomy" id="7936"/>
    <lineage>
        <taxon>Eukaryota</taxon>
        <taxon>Metazoa</taxon>
        <taxon>Chordata</taxon>
        <taxon>Craniata</taxon>
        <taxon>Vertebrata</taxon>
        <taxon>Euteleostomi</taxon>
        <taxon>Actinopterygii</taxon>
        <taxon>Neopterygii</taxon>
        <taxon>Teleostei</taxon>
        <taxon>Anguilliformes</taxon>
        <taxon>Anguillidae</taxon>
        <taxon>Anguilla</taxon>
    </lineage>
</organism>
<evidence type="ECO:0000313" key="1">
    <source>
        <dbReference type="EMBL" id="JAH76562.1"/>
    </source>
</evidence>
<accession>A0A0E9VES3</accession>
<proteinExistence type="predicted"/>
<dbReference type="EMBL" id="GBXM01032015">
    <property type="protein sequence ID" value="JAH76562.1"/>
    <property type="molecule type" value="Transcribed_RNA"/>
</dbReference>